<proteinExistence type="predicted"/>
<name>A0A2Z3GGV3_9BACT</name>
<dbReference type="AlphaFoldDB" id="A0A2Z3GGV3"/>
<dbReference type="EMBL" id="CP029145">
    <property type="protein sequence ID" value="AWM31995.1"/>
    <property type="molecule type" value="Genomic_DNA"/>
</dbReference>
<dbReference type="KEGG" id="hnv:DDQ68_04795"/>
<dbReference type="RefSeq" id="WP_109654994.1">
    <property type="nucleotide sequence ID" value="NZ_CP029145.1"/>
</dbReference>
<evidence type="ECO:0000313" key="1">
    <source>
        <dbReference type="EMBL" id="AWM31995.1"/>
    </source>
</evidence>
<dbReference type="OrthoDB" id="964945at2"/>
<evidence type="ECO:0000313" key="3">
    <source>
        <dbReference type="Proteomes" id="UP000245999"/>
    </source>
</evidence>
<sequence length="68" mass="7499">MTKEAYLALAAAQYDELRAIGQEPDFYTLEEKFDQLWTALGRSVLEQTLGPVPANKQKKTVSRPGSGA</sequence>
<accession>A0A2Z3GGV3</accession>
<keyword evidence="3" id="KW-1185">Reference proteome</keyword>
<dbReference type="EMBL" id="CP029145">
    <property type="protein sequence ID" value="AWM32168.1"/>
    <property type="molecule type" value="Genomic_DNA"/>
</dbReference>
<gene>
    <name evidence="1" type="ORF">DDQ68_03810</name>
    <name evidence="2" type="ORF">DDQ68_04795</name>
</gene>
<reference evidence="2" key="2">
    <citation type="submission" date="2024-08" db="EMBL/GenBank/DDBJ databases">
        <title>Complete genome of Antarctic heterotrophic bacterium Hymenobacter nivis.</title>
        <authorList>
            <person name="Terashima M."/>
        </authorList>
    </citation>
    <scope>NUCLEOTIDE SEQUENCE</scope>
    <source>
        <strain evidence="2 3">NBRC 111535</strain>
    </source>
</reference>
<organism evidence="2 3">
    <name type="scientific">Hymenobacter nivis</name>
    <dbReference type="NCBI Taxonomy" id="1850093"/>
    <lineage>
        <taxon>Bacteria</taxon>
        <taxon>Pseudomonadati</taxon>
        <taxon>Bacteroidota</taxon>
        <taxon>Cytophagia</taxon>
        <taxon>Cytophagales</taxon>
        <taxon>Hymenobacteraceae</taxon>
        <taxon>Hymenobacter</taxon>
    </lineage>
</organism>
<dbReference type="KEGG" id="hnv:DDQ68_03810"/>
<evidence type="ECO:0000313" key="2">
    <source>
        <dbReference type="EMBL" id="AWM32168.1"/>
    </source>
</evidence>
<reference evidence="3" key="1">
    <citation type="submission" date="2018-04" db="EMBL/GenBank/DDBJ databases">
        <title>Complete genome of Antarctic heterotrophic bacterium Hymenobacter nivis.</title>
        <authorList>
            <person name="Terashima M."/>
        </authorList>
    </citation>
    <scope>NUCLEOTIDE SEQUENCE [LARGE SCALE GENOMIC DNA]</scope>
    <source>
        <strain evidence="3">NBRC 111535</strain>
    </source>
</reference>
<protein>
    <submittedName>
        <fullName evidence="2">Uncharacterized protein</fullName>
    </submittedName>
</protein>
<dbReference type="Proteomes" id="UP000245999">
    <property type="component" value="Chromosome"/>
</dbReference>